<keyword evidence="5" id="KW-0479">Metal-binding</keyword>
<dbReference type="InterPro" id="IPR037519">
    <property type="entry name" value="LITAF_fam"/>
</dbReference>
<feature type="compositionally biased region" description="Polar residues" evidence="8">
    <location>
        <begin position="22"/>
        <end position="34"/>
    </location>
</feature>
<keyword evidence="9" id="KW-1133">Transmembrane helix</keyword>
<dbReference type="Pfam" id="PF10601">
    <property type="entry name" value="zf-LITAF-like"/>
    <property type="match status" value="1"/>
</dbReference>
<feature type="region of interest" description="Disordered" evidence="8">
    <location>
        <begin position="1"/>
        <end position="75"/>
    </location>
</feature>
<dbReference type="AlphaFoldDB" id="A0A4E0R313"/>
<evidence type="ECO:0000256" key="9">
    <source>
        <dbReference type="SAM" id="Phobius"/>
    </source>
</evidence>
<dbReference type="InterPro" id="IPR006629">
    <property type="entry name" value="LITAF"/>
</dbReference>
<keyword evidence="7 9" id="KW-0472">Membrane</keyword>
<feature type="transmembrane region" description="Helical" evidence="9">
    <location>
        <begin position="111"/>
        <end position="134"/>
    </location>
</feature>
<dbReference type="PROSITE" id="PS51837">
    <property type="entry name" value="LITAF"/>
    <property type="match status" value="1"/>
</dbReference>
<evidence type="ECO:0000259" key="10">
    <source>
        <dbReference type="PROSITE" id="PS51837"/>
    </source>
</evidence>
<evidence type="ECO:0000256" key="7">
    <source>
        <dbReference type="ARBA" id="ARBA00023136"/>
    </source>
</evidence>
<accession>A0A4E0R313</accession>
<dbReference type="GO" id="GO:0005765">
    <property type="term" value="C:lysosomal membrane"/>
    <property type="evidence" value="ECO:0007669"/>
    <property type="project" value="UniProtKB-SubCell"/>
</dbReference>
<evidence type="ECO:0000256" key="4">
    <source>
        <dbReference type="ARBA" id="ARBA00005975"/>
    </source>
</evidence>
<proteinExistence type="inferred from homology"/>
<evidence type="ECO:0000313" key="11">
    <source>
        <dbReference type="EMBL" id="THD22579.1"/>
    </source>
</evidence>
<dbReference type="EMBL" id="JXXN02002662">
    <property type="protein sequence ID" value="THD22579.1"/>
    <property type="molecule type" value="Genomic_DNA"/>
</dbReference>
<evidence type="ECO:0000256" key="6">
    <source>
        <dbReference type="ARBA" id="ARBA00022833"/>
    </source>
</evidence>
<dbReference type="PANTHER" id="PTHR23292">
    <property type="entry name" value="LIPOPOLYSACCHARIDE-INDUCED TUMOR NECROSIS FACTOR-ALPHA FACTOR"/>
    <property type="match status" value="1"/>
</dbReference>
<keyword evidence="12" id="KW-1185">Reference proteome</keyword>
<evidence type="ECO:0000256" key="2">
    <source>
        <dbReference type="ARBA" id="ARBA00004481"/>
    </source>
</evidence>
<feature type="domain" description="LITAF" evidence="10">
    <location>
        <begin position="74"/>
        <end position="158"/>
    </location>
</feature>
<dbReference type="Proteomes" id="UP000230066">
    <property type="component" value="Unassembled WGS sequence"/>
</dbReference>
<evidence type="ECO:0000256" key="3">
    <source>
        <dbReference type="ARBA" id="ARBA00004630"/>
    </source>
</evidence>
<comment type="subcellular location">
    <subcellularLocation>
        <location evidence="2">Endosome membrane</location>
        <topology evidence="2">Peripheral membrane protein</topology>
    </subcellularLocation>
    <subcellularLocation>
        <location evidence="1">Late endosome membrane</location>
    </subcellularLocation>
    <subcellularLocation>
        <location evidence="3">Lysosome membrane</location>
        <topology evidence="3">Peripheral membrane protein</topology>
        <orientation evidence="3">Cytoplasmic side</orientation>
    </subcellularLocation>
</comment>
<evidence type="ECO:0000256" key="8">
    <source>
        <dbReference type="SAM" id="MobiDB-lite"/>
    </source>
</evidence>
<protein>
    <recommendedName>
        <fullName evidence="10">LITAF domain-containing protein</fullName>
    </recommendedName>
</protein>
<dbReference type="GO" id="GO:0031902">
    <property type="term" value="C:late endosome membrane"/>
    <property type="evidence" value="ECO:0007669"/>
    <property type="project" value="UniProtKB-SubCell"/>
</dbReference>
<dbReference type="PANTHER" id="PTHR23292:SF6">
    <property type="entry name" value="FI16602P1-RELATED"/>
    <property type="match status" value="1"/>
</dbReference>
<evidence type="ECO:0000256" key="1">
    <source>
        <dbReference type="ARBA" id="ARBA00004414"/>
    </source>
</evidence>
<evidence type="ECO:0000313" key="12">
    <source>
        <dbReference type="Proteomes" id="UP000230066"/>
    </source>
</evidence>
<keyword evidence="6" id="KW-0862">Zinc</keyword>
<dbReference type="SMART" id="SM00714">
    <property type="entry name" value="LITAF"/>
    <property type="match status" value="1"/>
</dbReference>
<comment type="similarity">
    <text evidence="4">Belongs to the CDIP1/LITAF family.</text>
</comment>
<evidence type="ECO:0000256" key="5">
    <source>
        <dbReference type="ARBA" id="ARBA00022723"/>
    </source>
</evidence>
<sequence length="159" mass="17207">MEMEATEPPAYPGSTAPRTHPTPIQSPLTSQPQTAPACAEPGSLISEDNFLPEQPPPPYDARFPRPPRVEEHLSQPRTVPAILTLGPDPAIGTCPYCGRQIITNVVHITGALTWLLCGIIFICGGVLGCFMIPFCVDDTKDVIHACPQCNSELGIYKRM</sequence>
<keyword evidence="9" id="KW-0812">Transmembrane</keyword>
<organism evidence="11 12">
    <name type="scientific">Fasciola hepatica</name>
    <name type="common">Liver fluke</name>
    <dbReference type="NCBI Taxonomy" id="6192"/>
    <lineage>
        <taxon>Eukaryota</taxon>
        <taxon>Metazoa</taxon>
        <taxon>Spiralia</taxon>
        <taxon>Lophotrochozoa</taxon>
        <taxon>Platyhelminthes</taxon>
        <taxon>Trematoda</taxon>
        <taxon>Digenea</taxon>
        <taxon>Plagiorchiida</taxon>
        <taxon>Echinostomata</taxon>
        <taxon>Echinostomatoidea</taxon>
        <taxon>Fasciolidae</taxon>
        <taxon>Fasciola</taxon>
    </lineage>
</organism>
<reference evidence="11" key="1">
    <citation type="submission" date="2019-03" db="EMBL/GenBank/DDBJ databases">
        <title>Improved annotation for the trematode Fasciola hepatica.</title>
        <authorList>
            <person name="Choi Y.-J."/>
            <person name="Martin J."/>
            <person name="Mitreva M."/>
        </authorList>
    </citation>
    <scope>NUCLEOTIDE SEQUENCE [LARGE SCALE GENOMIC DNA]</scope>
</reference>
<gene>
    <name evidence="11" type="ORF">D915_006747</name>
</gene>
<dbReference type="GO" id="GO:0008270">
    <property type="term" value="F:zinc ion binding"/>
    <property type="evidence" value="ECO:0007669"/>
    <property type="project" value="TreeGrafter"/>
</dbReference>
<comment type="caution">
    <text evidence="11">The sequence shown here is derived from an EMBL/GenBank/DDBJ whole genome shotgun (WGS) entry which is preliminary data.</text>
</comment>
<name>A0A4E0R313_FASHE</name>